<dbReference type="PROSITE" id="PS51717">
    <property type="entry name" value="G_VLIG"/>
    <property type="match status" value="1"/>
</dbReference>
<dbReference type="Pfam" id="PF25974">
    <property type="entry name" value="URGCP_9th"/>
    <property type="match status" value="1"/>
</dbReference>
<proteinExistence type="predicted"/>
<dbReference type="InterPro" id="IPR052986">
    <property type="entry name" value="VLIG_GTPase"/>
</dbReference>
<dbReference type="InterPro" id="IPR057365">
    <property type="entry name" value="URGCP"/>
</dbReference>
<accession>A0AAW1ZMT8</accession>
<dbReference type="EMBL" id="JAWDJR010000015">
    <property type="protein sequence ID" value="KAK9961928.1"/>
    <property type="molecule type" value="Genomic_DNA"/>
</dbReference>
<protein>
    <recommendedName>
        <fullName evidence="1">VLIG-type G domain-containing protein</fullName>
    </recommendedName>
</protein>
<sequence>MSLHRKIAPDLGPLTTEIVSEIDRDKHTLLYMLDLHREKVSPMDLTTMLYVNTPSTEDDFPQNPTELSNAFLRRLWLCNPQARSTYCKVPVGDYGLDMDENSQCAINPLDLVAVIYMTTNSFLQQEITHRMLQCNFAVPLYLPPVYPEKKGTMLLYPFRGVLGQWKSPSEGTIMKNMANSRMPFLSAVRLGHCSVSKSRVLNRVLGSPHKLNECFINCGMDGGQLPRVLSDGLVEMCWNLPSGDHHDNVFSRPVLVANLRGDAANCEKQMSLLCYASAVLIVFCGSFGAKERELLASWRENTSHMIIIDCSTSVEDGQENHNEKIKQRLVKDLEMPEGTMLNGYEGNEEEIAEILRDVLDRFIPYLHTANLVGTAGMASDLDINVDEDEICRMAFREVEEVLSGIEDGMTSYLENQLPLQGVVWKQLCQLEKEEGRHQQHTTQSLRGEKENLIKQLLDYKLTTAMRAFIAALCSFDTTKRAFFLSWMRVKLEVEQLDKLSHLRGTNEEWMQEPCIGLEHFLREMGLVYERYFRGPNSDLYDMFRLPYVGAELLLYGVPLELYDGDASVFPMKWVYSVLYEVYKQLPKFSRMRVLTILGFHNSKNAEILSAMFGANFPKWGRRHIKGAYMLLFNLPDNLRMEMDCEFLMLIDTEGLNRQAGGSLVHDIELATFVSGLSDITLVDLPTEGQDEARSNLQIAVSVLLCTQNLERKTTFKVASEDAGMDGKIMSYVIDVLTTGEIPNKSQKETLLTSVTGGVSHNLSSSWTSNSVTSQNDQINSDAVLRLKKSLLMMFHEKAINGQPTCLGALMEYMCNLWEKVKNENFAIKFGDTGAADAIIGLCTKLVQGEKQLNDQLDLWVQGLDNHITELKESALQNGQGMDSDGVLTILRNEATTQISTERDQIKASLWDYLRQEDIDIALVENYKGSLLKRVDLIQEQMTSDVSQKLESATIRHEMTIKMHALLTSLEAALEVRLRSLLQTYKNNDSVIEDKELEREFVSVWENIPSNMKEPPQETQEILARMMELLKKNLSNRGLKKQNVRLRNANQLNGFKVKTSHFALNSKMKKTLKYNKNVAQRFTNNLIEDCDKRVSEKLNHKECYSDSYMRELLAIVDKGLEVLKGESFMMNPKFEADIKGYICSKALVSFQEVQQLLKRERETKERFLNETKDRHMLNFIYQFRKRHQCQKAAQSFTNLCLKPTAEDFIYSSLERQIFDDMLQNKNARLYSSPKKFHYGLLKEMLLKDSFENFHEYLQSHESFSRKSIENFIRAHLSGSVIIEDRREQRMHQIFDWVKRSIKQASESSSGAQSNVRLLLEKVCISLESLGKITMPTQILEEPLFDISTHREHFLADLQESVSVLSSSIAQEFMENEDVIEVPDDLPNKLEDMLYDRVKGCDKRCPFCKAPCDLEEKEHNVHEAVVHRPKGLVCYTNANSTTLSHNTCSADIVGQNQFQNRHTGGQSLPFKEYRSIYPDWNIYPEDSRNNGAAVYWRYVFMKHNSRFAKEYQCAPAVLPEAWGKITKEEALQSLREAFHITE</sequence>
<organism evidence="2 3">
    <name type="scientific">Culter alburnus</name>
    <name type="common">Topmouth culter</name>
    <dbReference type="NCBI Taxonomy" id="194366"/>
    <lineage>
        <taxon>Eukaryota</taxon>
        <taxon>Metazoa</taxon>
        <taxon>Chordata</taxon>
        <taxon>Craniata</taxon>
        <taxon>Vertebrata</taxon>
        <taxon>Euteleostomi</taxon>
        <taxon>Actinopterygii</taxon>
        <taxon>Neopterygii</taxon>
        <taxon>Teleostei</taxon>
        <taxon>Ostariophysi</taxon>
        <taxon>Cypriniformes</taxon>
        <taxon>Xenocyprididae</taxon>
        <taxon>Xenocypridinae</taxon>
        <taxon>Culter</taxon>
    </lineage>
</organism>
<name>A0AAW1ZMT8_CULAL</name>
<dbReference type="GO" id="GO:0005525">
    <property type="term" value="F:GTP binding"/>
    <property type="evidence" value="ECO:0007669"/>
    <property type="project" value="InterPro"/>
</dbReference>
<dbReference type="PANTHER" id="PTHR14819">
    <property type="entry name" value="GTP-BINDING"/>
    <property type="match status" value="1"/>
</dbReference>
<dbReference type="InterPro" id="IPR030383">
    <property type="entry name" value="G_VLIG_dom"/>
</dbReference>
<keyword evidence="3" id="KW-1185">Reference proteome</keyword>
<dbReference type="InterPro" id="IPR058641">
    <property type="entry name" value="GVIN1_dom"/>
</dbReference>
<comment type="caution">
    <text evidence="2">The sequence shown here is derived from an EMBL/GenBank/DDBJ whole genome shotgun (WGS) entry which is preliminary data.</text>
</comment>
<dbReference type="Pfam" id="PF25683">
    <property type="entry name" value="URGCP_GTPase"/>
    <property type="match status" value="1"/>
</dbReference>
<dbReference type="PANTHER" id="PTHR14819:SF9">
    <property type="entry name" value="UP-REGULATOR OF CELL PROLIFERATION-LIKE"/>
    <property type="match status" value="1"/>
</dbReference>
<gene>
    <name evidence="2" type="ORF">ABG768_007325</name>
</gene>
<evidence type="ECO:0000259" key="1">
    <source>
        <dbReference type="PROSITE" id="PS51717"/>
    </source>
</evidence>
<dbReference type="Pfam" id="PF25496">
    <property type="entry name" value="URGCP"/>
    <property type="match status" value="1"/>
</dbReference>
<feature type="domain" description="VLIG-type G" evidence="1">
    <location>
        <begin position="588"/>
        <end position="690"/>
    </location>
</feature>
<evidence type="ECO:0000313" key="3">
    <source>
        <dbReference type="Proteomes" id="UP001479290"/>
    </source>
</evidence>
<dbReference type="Proteomes" id="UP001479290">
    <property type="component" value="Unassembled WGS sequence"/>
</dbReference>
<evidence type="ECO:0000313" key="2">
    <source>
        <dbReference type="EMBL" id="KAK9961928.1"/>
    </source>
</evidence>
<reference evidence="2 3" key="1">
    <citation type="submission" date="2024-05" db="EMBL/GenBank/DDBJ databases">
        <title>A high-quality chromosomal-level genome assembly of Topmouth culter (Culter alburnus).</title>
        <authorList>
            <person name="Zhao H."/>
        </authorList>
    </citation>
    <scope>NUCLEOTIDE SEQUENCE [LARGE SCALE GENOMIC DNA]</scope>
    <source>
        <strain evidence="2">CATC2023</strain>
        <tissue evidence="2">Muscle</tissue>
    </source>
</reference>